<protein>
    <recommendedName>
        <fullName evidence="2">B30.2/SPRY domain-containing protein</fullName>
    </recommendedName>
</protein>
<dbReference type="AlphaFoldDB" id="A0A0F9E3W5"/>
<dbReference type="EMBL" id="LAZR01026443">
    <property type="protein sequence ID" value="KKL68728.1"/>
    <property type="molecule type" value="Genomic_DNA"/>
</dbReference>
<feature type="non-terminal residue" evidence="1">
    <location>
        <position position="1"/>
    </location>
</feature>
<evidence type="ECO:0008006" key="2">
    <source>
        <dbReference type="Google" id="ProtNLM"/>
    </source>
</evidence>
<reference evidence="1" key="1">
    <citation type="journal article" date="2015" name="Nature">
        <title>Complex archaea that bridge the gap between prokaryotes and eukaryotes.</title>
        <authorList>
            <person name="Spang A."/>
            <person name="Saw J.H."/>
            <person name="Jorgensen S.L."/>
            <person name="Zaremba-Niedzwiedzka K."/>
            <person name="Martijn J."/>
            <person name="Lind A.E."/>
            <person name="van Eijk R."/>
            <person name="Schleper C."/>
            <person name="Guy L."/>
            <person name="Ettema T.J."/>
        </authorList>
    </citation>
    <scope>NUCLEOTIDE SEQUENCE</scope>
</reference>
<proteinExistence type="predicted"/>
<evidence type="ECO:0000313" key="1">
    <source>
        <dbReference type="EMBL" id="KKL68728.1"/>
    </source>
</evidence>
<accession>A0A0F9E3W5</accession>
<gene>
    <name evidence="1" type="ORF">LCGC14_2122070</name>
</gene>
<sequence>VSSQVIPSGDGFVEFTVSETNTYRMLGLSRGDANQHYDDIDFAVYTNASGTLYVYESGVYRGGFGSYSAGDRLRVAVEAGVVMYSRNGSVFYTSGVTPTYPLLVDTALYNNGATISNAFISGTLP</sequence>
<comment type="caution">
    <text evidence="1">The sequence shown here is derived from an EMBL/GenBank/DDBJ whole genome shotgun (WGS) entry which is preliminary data.</text>
</comment>
<organism evidence="1">
    <name type="scientific">marine sediment metagenome</name>
    <dbReference type="NCBI Taxonomy" id="412755"/>
    <lineage>
        <taxon>unclassified sequences</taxon>
        <taxon>metagenomes</taxon>
        <taxon>ecological metagenomes</taxon>
    </lineage>
</organism>
<name>A0A0F9E3W5_9ZZZZ</name>